<dbReference type="Gene3D" id="3.10.129.10">
    <property type="entry name" value="Hotdog Thioesterase"/>
    <property type="match status" value="1"/>
</dbReference>
<name>A0A1I3HTR9_9RHOB</name>
<dbReference type="AlphaFoldDB" id="A0A1I3HTR9"/>
<dbReference type="Pfam" id="PF13279">
    <property type="entry name" value="4HBT_2"/>
    <property type="match status" value="1"/>
</dbReference>
<dbReference type="SUPFAM" id="SSF54637">
    <property type="entry name" value="Thioesterase/thiol ester dehydrase-isomerase"/>
    <property type="match status" value="1"/>
</dbReference>
<proteinExistence type="predicted"/>
<dbReference type="STRING" id="1114924.SAMN05216258_106167"/>
<dbReference type="Proteomes" id="UP000199377">
    <property type="component" value="Unassembled WGS sequence"/>
</dbReference>
<dbReference type="RefSeq" id="WP_092860522.1">
    <property type="nucleotide sequence ID" value="NZ_FOQH01000006.1"/>
</dbReference>
<protein>
    <submittedName>
        <fullName evidence="1">(3S)-malyl-CoA thioesterase</fullName>
    </submittedName>
</protein>
<sequence length="173" mass="19323">MSELLIDAPIPTFEAAPLATPEMRVPPAWIDYNGHMNVAYYSMAFDKSSDVIFDEVLGVGGAYAEQLKMGPMILQQQIHFVGELLEGERFQCHWQLLDWDTKRLHFFGEMINLEDGSTAAYTETMGMNVDLVKRRSAPYPDWAQARIDALGKAHAGLPRPELAGAVIGIRRKG</sequence>
<dbReference type="CDD" id="cd00586">
    <property type="entry name" value="4HBT"/>
    <property type="match status" value="1"/>
</dbReference>
<dbReference type="OrthoDB" id="9803287at2"/>
<dbReference type="EMBL" id="FOQH01000006">
    <property type="protein sequence ID" value="SFI39043.1"/>
    <property type="molecule type" value="Genomic_DNA"/>
</dbReference>
<organism evidence="1 2">
    <name type="scientific">Albimonas pacifica</name>
    <dbReference type="NCBI Taxonomy" id="1114924"/>
    <lineage>
        <taxon>Bacteria</taxon>
        <taxon>Pseudomonadati</taxon>
        <taxon>Pseudomonadota</taxon>
        <taxon>Alphaproteobacteria</taxon>
        <taxon>Rhodobacterales</taxon>
        <taxon>Paracoccaceae</taxon>
        <taxon>Albimonas</taxon>
    </lineage>
</organism>
<reference evidence="1 2" key="1">
    <citation type="submission" date="2016-10" db="EMBL/GenBank/DDBJ databases">
        <authorList>
            <person name="de Groot N.N."/>
        </authorList>
    </citation>
    <scope>NUCLEOTIDE SEQUENCE [LARGE SCALE GENOMIC DNA]</scope>
    <source>
        <strain evidence="1 2">CGMCC 1.11030</strain>
    </source>
</reference>
<keyword evidence="2" id="KW-1185">Reference proteome</keyword>
<dbReference type="InterPro" id="IPR029069">
    <property type="entry name" value="HotDog_dom_sf"/>
</dbReference>
<evidence type="ECO:0000313" key="2">
    <source>
        <dbReference type="Proteomes" id="UP000199377"/>
    </source>
</evidence>
<accession>A0A1I3HTR9</accession>
<evidence type="ECO:0000313" key="1">
    <source>
        <dbReference type="EMBL" id="SFI39043.1"/>
    </source>
</evidence>
<gene>
    <name evidence="1" type="ORF">SAMN05216258_106167</name>
</gene>